<gene>
    <name evidence="3" type="ORF">MIND_00522400</name>
</gene>
<dbReference type="OrthoDB" id="2576334at2759"/>
<organism evidence="3 4">
    <name type="scientific">Mycena indigotica</name>
    <dbReference type="NCBI Taxonomy" id="2126181"/>
    <lineage>
        <taxon>Eukaryota</taxon>
        <taxon>Fungi</taxon>
        <taxon>Dikarya</taxon>
        <taxon>Basidiomycota</taxon>
        <taxon>Agaricomycotina</taxon>
        <taxon>Agaricomycetes</taxon>
        <taxon>Agaricomycetidae</taxon>
        <taxon>Agaricales</taxon>
        <taxon>Marasmiineae</taxon>
        <taxon>Mycenaceae</taxon>
        <taxon>Mycena</taxon>
    </lineage>
</organism>
<feature type="compositionally biased region" description="Low complexity" evidence="1">
    <location>
        <begin position="313"/>
        <end position="328"/>
    </location>
</feature>
<evidence type="ECO:0000313" key="4">
    <source>
        <dbReference type="Proteomes" id="UP000636479"/>
    </source>
</evidence>
<feature type="region of interest" description="Disordered" evidence="1">
    <location>
        <begin position="362"/>
        <end position="413"/>
    </location>
</feature>
<dbReference type="AlphaFoldDB" id="A0A8H6WCE7"/>
<feature type="region of interest" description="Disordered" evidence="1">
    <location>
        <begin position="308"/>
        <end position="328"/>
    </location>
</feature>
<feature type="compositionally biased region" description="Polar residues" evidence="1">
    <location>
        <begin position="398"/>
        <end position="407"/>
    </location>
</feature>
<reference evidence="3" key="1">
    <citation type="submission" date="2020-05" db="EMBL/GenBank/DDBJ databases">
        <title>Mycena genomes resolve the evolution of fungal bioluminescence.</title>
        <authorList>
            <person name="Tsai I.J."/>
        </authorList>
    </citation>
    <scope>NUCLEOTIDE SEQUENCE</scope>
    <source>
        <strain evidence="3">171206Taipei</strain>
    </source>
</reference>
<feature type="compositionally biased region" description="Polar residues" evidence="1">
    <location>
        <begin position="481"/>
        <end position="490"/>
    </location>
</feature>
<keyword evidence="2" id="KW-0472">Membrane</keyword>
<feature type="region of interest" description="Disordered" evidence="1">
    <location>
        <begin position="437"/>
        <end position="491"/>
    </location>
</feature>
<name>A0A8H6WCE7_9AGAR</name>
<dbReference type="GeneID" id="59344527"/>
<protein>
    <submittedName>
        <fullName evidence="3">TPR-REGION domain-containing protein</fullName>
    </submittedName>
</protein>
<evidence type="ECO:0000256" key="2">
    <source>
        <dbReference type="SAM" id="Phobius"/>
    </source>
</evidence>
<feature type="compositionally biased region" description="Polar residues" evidence="1">
    <location>
        <begin position="457"/>
        <end position="467"/>
    </location>
</feature>
<comment type="caution">
    <text evidence="3">The sequence shown here is derived from an EMBL/GenBank/DDBJ whole genome shotgun (WGS) entry which is preliminary data.</text>
</comment>
<keyword evidence="2" id="KW-0812">Transmembrane</keyword>
<proteinExistence type="predicted"/>
<dbReference type="RefSeq" id="XP_037222303.1">
    <property type="nucleotide sequence ID" value="XM_037362011.1"/>
</dbReference>
<feature type="compositionally biased region" description="Low complexity" evidence="1">
    <location>
        <begin position="442"/>
        <end position="456"/>
    </location>
</feature>
<sequence>MSSLQNLTIDDTSPLFTYCEVSYCLLNHSQRFSADLQHHTVRTVTERNFVLIGLLFIADGSGSGLANGWIPWYTTTGFVTQPGQGGTGDSYHLTSLSGASVGLKFYGTAVYLYGTTNSSYDGALDGKTYSLKPTGSNLLFYAMGLPQGSHYVSLTPRITGSQQFALDRAVISTQYDDPPVEVFYDNSDTSVLKYAGAWITQSAPGIPNATVSHPWQQTVDPTGSVSMEISGAVGVSIYGMANWGSWVYTVGLDGAEESHNASTFWKVPNALLVDPAKNHTVTLRNVASGMKLNVNSFKLYKADAGGDSIAPAGSPTPSGSSSPTSRNGSSVKLAAIVGPLAALAIIVLAVAGWLVLRRSRSRQEDSCLESADPDEKRTKLPRLPGFSSPNHSSDRESSISPRGTTFAASAEGGRVQATTATTLASYGDMYIDTNLASESEQATSPSTAPSTYAPSSDARTAFSTSDSHGSKRTMLLPANPPTTRTPSTPLDSRDVDYLVQLIAQRIDPVGRGGDSIAPPEYRAI</sequence>
<dbReference type="Proteomes" id="UP000636479">
    <property type="component" value="Unassembled WGS sequence"/>
</dbReference>
<dbReference type="EMBL" id="JACAZF010000004">
    <property type="protein sequence ID" value="KAF7307284.1"/>
    <property type="molecule type" value="Genomic_DNA"/>
</dbReference>
<evidence type="ECO:0000313" key="3">
    <source>
        <dbReference type="EMBL" id="KAF7307284.1"/>
    </source>
</evidence>
<keyword evidence="2" id="KW-1133">Transmembrane helix</keyword>
<evidence type="ECO:0000256" key="1">
    <source>
        <dbReference type="SAM" id="MobiDB-lite"/>
    </source>
</evidence>
<accession>A0A8H6WCE7</accession>
<keyword evidence="4" id="KW-1185">Reference proteome</keyword>
<feature type="transmembrane region" description="Helical" evidence="2">
    <location>
        <begin position="333"/>
        <end position="356"/>
    </location>
</feature>
<dbReference type="Gene3D" id="2.60.120.260">
    <property type="entry name" value="Galactose-binding domain-like"/>
    <property type="match status" value="1"/>
</dbReference>